<dbReference type="SUPFAM" id="SSF46785">
    <property type="entry name" value="Winged helix' DNA-binding domain"/>
    <property type="match status" value="1"/>
</dbReference>
<dbReference type="GO" id="GO:0043200">
    <property type="term" value="P:response to amino acid"/>
    <property type="evidence" value="ECO:0007669"/>
    <property type="project" value="TreeGrafter"/>
</dbReference>
<gene>
    <name evidence="6" type="ORF">R53529_LOCUS977</name>
    <name evidence="5" type="ORF">R53530_LOCUS124</name>
</gene>
<name>A0A9W4X8L0_9PROT</name>
<dbReference type="AlphaFoldDB" id="A0A9W4X8L0"/>
<dbReference type="GO" id="GO:0043565">
    <property type="term" value="F:sequence-specific DNA binding"/>
    <property type="evidence" value="ECO:0007669"/>
    <property type="project" value="InterPro"/>
</dbReference>
<dbReference type="EMBL" id="CAMXCM010000001">
    <property type="protein sequence ID" value="CAI3922479.1"/>
    <property type="molecule type" value="Genomic_DNA"/>
</dbReference>
<comment type="caution">
    <text evidence="5">The sequence shown here is derived from an EMBL/GenBank/DDBJ whole genome shotgun (WGS) entry which is preliminary data.</text>
</comment>
<dbReference type="InterPro" id="IPR036390">
    <property type="entry name" value="WH_DNA-bd_sf"/>
</dbReference>
<dbReference type="GO" id="GO:0006355">
    <property type="term" value="P:regulation of DNA-templated transcription"/>
    <property type="evidence" value="ECO:0007669"/>
    <property type="project" value="UniProtKB-ARBA"/>
</dbReference>
<dbReference type="FunFam" id="1.10.10.10:FF:000186">
    <property type="entry name" value="AsnC family transcriptional regulator"/>
    <property type="match status" value="1"/>
</dbReference>
<dbReference type="PROSITE" id="PS50956">
    <property type="entry name" value="HTH_ASNC_2"/>
    <property type="match status" value="1"/>
</dbReference>
<protein>
    <submittedName>
        <fullName evidence="5 6">Lrp family (Lrp)</fullName>
    </submittedName>
</protein>
<dbReference type="InterPro" id="IPR011991">
    <property type="entry name" value="ArsR-like_HTH"/>
</dbReference>
<reference evidence="5" key="1">
    <citation type="submission" date="2022-10" db="EMBL/GenBank/DDBJ databases">
        <authorList>
            <person name="Botero Cardona J."/>
        </authorList>
    </citation>
    <scope>NUCLEOTIDE SEQUENCE</scope>
    <source>
        <strain evidence="5">LMG 31819</strain>
        <strain evidence="6">R-53529</strain>
    </source>
</reference>
<dbReference type="SUPFAM" id="SSF54909">
    <property type="entry name" value="Dimeric alpha+beta barrel"/>
    <property type="match status" value="1"/>
</dbReference>
<dbReference type="SMART" id="SM00344">
    <property type="entry name" value="HTH_ASNC"/>
    <property type="match status" value="1"/>
</dbReference>
<dbReference type="PANTHER" id="PTHR30154">
    <property type="entry name" value="LEUCINE-RESPONSIVE REGULATORY PROTEIN"/>
    <property type="match status" value="1"/>
</dbReference>
<dbReference type="GO" id="GO:0005829">
    <property type="term" value="C:cytosol"/>
    <property type="evidence" value="ECO:0007669"/>
    <property type="project" value="TreeGrafter"/>
</dbReference>
<proteinExistence type="predicted"/>
<dbReference type="InterPro" id="IPR019885">
    <property type="entry name" value="Tscrpt_reg_HTH_AsnC-type_CS"/>
</dbReference>
<dbReference type="Proteomes" id="UP001154255">
    <property type="component" value="Unassembled WGS sequence"/>
</dbReference>
<dbReference type="CDD" id="cd00090">
    <property type="entry name" value="HTH_ARSR"/>
    <property type="match status" value="1"/>
</dbReference>
<keyword evidence="3" id="KW-0804">Transcription</keyword>
<feature type="domain" description="HTH asnC-type" evidence="4">
    <location>
        <begin position="15"/>
        <end position="76"/>
    </location>
</feature>
<dbReference type="PANTHER" id="PTHR30154:SF34">
    <property type="entry name" value="TRANSCRIPTIONAL REGULATOR AZLB"/>
    <property type="match status" value="1"/>
</dbReference>
<dbReference type="Gene3D" id="3.30.70.920">
    <property type="match status" value="1"/>
</dbReference>
<evidence type="ECO:0000259" key="4">
    <source>
        <dbReference type="PROSITE" id="PS50956"/>
    </source>
</evidence>
<evidence type="ECO:0000313" key="5">
    <source>
        <dbReference type="EMBL" id="CAI3922479.1"/>
    </source>
</evidence>
<dbReference type="InterPro" id="IPR036388">
    <property type="entry name" value="WH-like_DNA-bd_sf"/>
</dbReference>
<evidence type="ECO:0000313" key="8">
    <source>
        <dbReference type="Proteomes" id="UP001154259"/>
    </source>
</evidence>
<organism evidence="5 7">
    <name type="scientific">Commensalibacter communis</name>
    <dbReference type="NCBI Taxonomy" id="2972786"/>
    <lineage>
        <taxon>Bacteria</taxon>
        <taxon>Pseudomonadati</taxon>
        <taxon>Pseudomonadota</taxon>
        <taxon>Alphaproteobacteria</taxon>
        <taxon>Acetobacterales</taxon>
        <taxon>Acetobacteraceae</taxon>
    </lineage>
</organism>
<dbReference type="Pfam" id="PF01037">
    <property type="entry name" value="AsnC_trans_reg"/>
    <property type="match status" value="1"/>
</dbReference>
<evidence type="ECO:0000313" key="6">
    <source>
        <dbReference type="EMBL" id="CAI3938650.1"/>
    </source>
</evidence>
<keyword evidence="8" id="KW-1185">Reference proteome</keyword>
<accession>A0A9W4X8L0</accession>
<evidence type="ECO:0000256" key="2">
    <source>
        <dbReference type="ARBA" id="ARBA00023125"/>
    </source>
</evidence>
<keyword evidence="1" id="KW-0805">Transcription regulation</keyword>
<dbReference type="Proteomes" id="UP001154259">
    <property type="component" value="Unassembled WGS sequence"/>
</dbReference>
<keyword evidence="2" id="KW-0238">DNA-binding</keyword>
<sequence>MLGRNKKYMAHLVDLDKIDWLILDELQKDGRITNIDLAQRVGISAPPCLRRVRRLEAMGVIQSYHARINTAAVGWSLTVFVLVGLDSQKESVLKEFEAQMAQLPEVRECHMVRGGVDFLIRFIAKDAEDENRLTHELTNNPHVARVQTLQIIRTSLQREGVPLESNAE</sequence>
<evidence type="ECO:0000313" key="7">
    <source>
        <dbReference type="Proteomes" id="UP001154255"/>
    </source>
</evidence>
<dbReference type="Gene3D" id="1.10.10.10">
    <property type="entry name" value="Winged helix-like DNA-binding domain superfamily/Winged helix DNA-binding domain"/>
    <property type="match status" value="1"/>
</dbReference>
<evidence type="ECO:0000256" key="3">
    <source>
        <dbReference type="ARBA" id="ARBA00023163"/>
    </source>
</evidence>
<dbReference type="InterPro" id="IPR019888">
    <property type="entry name" value="Tscrpt_reg_AsnC-like"/>
</dbReference>
<dbReference type="PROSITE" id="PS00519">
    <property type="entry name" value="HTH_ASNC_1"/>
    <property type="match status" value="1"/>
</dbReference>
<dbReference type="EMBL" id="CAMXCS010000001">
    <property type="protein sequence ID" value="CAI3938650.1"/>
    <property type="molecule type" value="Genomic_DNA"/>
</dbReference>
<dbReference type="InterPro" id="IPR011008">
    <property type="entry name" value="Dimeric_a/b-barrel"/>
</dbReference>
<evidence type="ECO:0000256" key="1">
    <source>
        <dbReference type="ARBA" id="ARBA00023015"/>
    </source>
</evidence>
<dbReference type="InterPro" id="IPR019887">
    <property type="entry name" value="Tscrpt_reg_AsnC/Lrp_C"/>
</dbReference>
<dbReference type="Pfam" id="PF13412">
    <property type="entry name" value="HTH_24"/>
    <property type="match status" value="1"/>
</dbReference>
<dbReference type="PRINTS" id="PR00033">
    <property type="entry name" value="HTHASNC"/>
</dbReference>
<dbReference type="InterPro" id="IPR000485">
    <property type="entry name" value="AsnC-type_HTH_dom"/>
</dbReference>